<dbReference type="InterPro" id="IPR043872">
    <property type="entry name" value="DUF5832"/>
</dbReference>
<dbReference type="AlphaFoldDB" id="A0A6C0JTK7"/>
<sequence>MSSKRQNTRSINGSPNPDYIDLLEEDRSLAGQKFVCVSFISPENIIEDKRQFFFNEFIKQWDLSKSMDKFTQFIKFLSYKYKCSFEDMMKDLEEFVSTEKDALFATTLSDEYKTFMDKHEDRLQTLYDESVEFQTNTRGIKIRGSFPTQGEAEMHAKSLRESDPSHDVFVGPVGLWMPFDPESYKTGKVEYLEDELNQLMQEKHKNEFKAKQHFENRVRSTKQKAFEDNMKKASESGNKLTQLMNEQGNLVSSRDDPTNELFEKENISTKQLS</sequence>
<proteinExistence type="predicted"/>
<protein>
    <submittedName>
        <fullName evidence="2">Uncharacterized protein</fullName>
    </submittedName>
</protein>
<evidence type="ECO:0000256" key="1">
    <source>
        <dbReference type="SAM" id="MobiDB-lite"/>
    </source>
</evidence>
<feature type="compositionally biased region" description="Basic and acidic residues" evidence="1">
    <location>
        <begin position="253"/>
        <end position="267"/>
    </location>
</feature>
<feature type="region of interest" description="Disordered" evidence="1">
    <location>
        <begin position="244"/>
        <end position="273"/>
    </location>
</feature>
<dbReference type="EMBL" id="MN740705">
    <property type="protein sequence ID" value="QHU09085.1"/>
    <property type="molecule type" value="Genomic_DNA"/>
</dbReference>
<accession>A0A6C0JTK7</accession>
<dbReference type="Pfam" id="PF19150">
    <property type="entry name" value="DUF5832"/>
    <property type="match status" value="1"/>
</dbReference>
<organism evidence="2">
    <name type="scientific">viral metagenome</name>
    <dbReference type="NCBI Taxonomy" id="1070528"/>
    <lineage>
        <taxon>unclassified sequences</taxon>
        <taxon>metagenomes</taxon>
        <taxon>organismal metagenomes</taxon>
    </lineage>
</organism>
<evidence type="ECO:0000313" key="2">
    <source>
        <dbReference type="EMBL" id="QHU09085.1"/>
    </source>
</evidence>
<reference evidence="2" key="1">
    <citation type="journal article" date="2020" name="Nature">
        <title>Giant virus diversity and host interactions through global metagenomics.</title>
        <authorList>
            <person name="Schulz F."/>
            <person name="Roux S."/>
            <person name="Paez-Espino D."/>
            <person name="Jungbluth S."/>
            <person name="Walsh D.A."/>
            <person name="Denef V.J."/>
            <person name="McMahon K.D."/>
            <person name="Konstantinidis K.T."/>
            <person name="Eloe-Fadrosh E.A."/>
            <person name="Kyrpides N.C."/>
            <person name="Woyke T."/>
        </authorList>
    </citation>
    <scope>NUCLEOTIDE SEQUENCE</scope>
    <source>
        <strain evidence="2">GVMAG-S-1074260-58</strain>
    </source>
</reference>
<name>A0A6C0JTK7_9ZZZZ</name>